<dbReference type="EMBL" id="PCXM01000021">
    <property type="protein sequence ID" value="PIR40180.1"/>
    <property type="molecule type" value="Genomic_DNA"/>
</dbReference>
<organism evidence="2 3">
    <name type="scientific">Candidatus Zambryskibacteria bacterium CG10_big_fil_rev_8_21_14_0_10_34_34</name>
    <dbReference type="NCBI Taxonomy" id="1975114"/>
    <lineage>
        <taxon>Bacteria</taxon>
        <taxon>Candidatus Zambryskiibacteriota</taxon>
    </lineage>
</organism>
<dbReference type="Proteomes" id="UP000230828">
    <property type="component" value="Unassembled WGS sequence"/>
</dbReference>
<gene>
    <name evidence="2" type="ORF">COV33_01180</name>
</gene>
<dbReference type="Pfam" id="PF05523">
    <property type="entry name" value="FdtA"/>
    <property type="match status" value="1"/>
</dbReference>
<dbReference type="Gene3D" id="2.60.120.10">
    <property type="entry name" value="Jelly Rolls"/>
    <property type="match status" value="1"/>
</dbReference>
<accession>A0A2H0R113</accession>
<dbReference type="InterPro" id="IPR014710">
    <property type="entry name" value="RmlC-like_jellyroll"/>
</dbReference>
<evidence type="ECO:0000313" key="3">
    <source>
        <dbReference type="Proteomes" id="UP000230828"/>
    </source>
</evidence>
<dbReference type="AlphaFoldDB" id="A0A2H0R113"/>
<comment type="caution">
    <text evidence="2">The sequence shown here is derived from an EMBL/GenBank/DDBJ whole genome shotgun (WGS) entry which is preliminary data.</text>
</comment>
<dbReference type="SUPFAM" id="SSF51182">
    <property type="entry name" value="RmlC-like cupins"/>
    <property type="match status" value="1"/>
</dbReference>
<feature type="domain" description="Sugar 3,4-ketoisomerase QdtA cupin" evidence="1">
    <location>
        <begin position="26"/>
        <end position="147"/>
    </location>
</feature>
<name>A0A2H0R113_9BACT</name>
<dbReference type="InterPro" id="IPR011051">
    <property type="entry name" value="RmlC_Cupin_sf"/>
</dbReference>
<reference evidence="2 3" key="1">
    <citation type="submission" date="2017-09" db="EMBL/GenBank/DDBJ databases">
        <title>Depth-based differentiation of microbial function through sediment-hosted aquifers and enrichment of novel symbionts in the deep terrestrial subsurface.</title>
        <authorList>
            <person name="Probst A.J."/>
            <person name="Ladd B."/>
            <person name="Jarett J.K."/>
            <person name="Geller-Mcgrath D.E."/>
            <person name="Sieber C.M."/>
            <person name="Emerson J.B."/>
            <person name="Anantharaman K."/>
            <person name="Thomas B.C."/>
            <person name="Malmstrom R."/>
            <person name="Stieglmeier M."/>
            <person name="Klingl A."/>
            <person name="Woyke T."/>
            <person name="Ryan C.M."/>
            <person name="Banfield J.F."/>
        </authorList>
    </citation>
    <scope>NUCLEOTIDE SEQUENCE [LARGE SCALE GENOMIC DNA]</scope>
    <source>
        <strain evidence="2">CG10_big_fil_rev_8_21_14_0_10_34_34</strain>
    </source>
</reference>
<evidence type="ECO:0000313" key="2">
    <source>
        <dbReference type="EMBL" id="PIR40180.1"/>
    </source>
</evidence>
<dbReference type="InterPro" id="IPR008894">
    <property type="entry name" value="QdtA_cupin_dom"/>
</dbReference>
<evidence type="ECO:0000259" key="1">
    <source>
        <dbReference type="Pfam" id="PF05523"/>
    </source>
</evidence>
<proteinExistence type="predicted"/>
<protein>
    <recommendedName>
        <fullName evidence="1">Sugar 3,4-ketoisomerase QdtA cupin domain-containing protein</fullName>
    </recommendedName>
</protein>
<sequence>MLMDNDNPINQYSIPINVEKTNLSTIYTFNPSDSNKGRLFMPVYNKELPLKFKTGFVYVVKFFERDNTAGNHYHEIKKELLIPLSGEFKVHLEDITTKEKEERIFLSSEDKAMYIKPLVAHRVISKEDTGLLLVLASIPSMPNDEIRYMGG</sequence>